<gene>
    <name evidence="1" type="ORF">Bpfe_029810</name>
</gene>
<evidence type="ECO:0000313" key="1">
    <source>
        <dbReference type="EMBL" id="KAK0040750.1"/>
    </source>
</evidence>
<dbReference type="EMBL" id="JASAOG010000307">
    <property type="protein sequence ID" value="KAK0040750.1"/>
    <property type="molecule type" value="Genomic_DNA"/>
</dbReference>
<dbReference type="AlphaFoldDB" id="A0AAD8AQZ7"/>
<accession>A0AAD8AQZ7</accession>
<name>A0AAD8AQZ7_BIOPF</name>
<reference evidence="1" key="1">
    <citation type="journal article" date="2023" name="PLoS Negl. Trop. Dis.">
        <title>A genome sequence for Biomphalaria pfeifferi, the major vector snail for the human-infecting parasite Schistosoma mansoni.</title>
        <authorList>
            <person name="Bu L."/>
            <person name="Lu L."/>
            <person name="Laidemitt M.R."/>
            <person name="Zhang S.M."/>
            <person name="Mutuku M."/>
            <person name="Mkoji G."/>
            <person name="Steinauer M."/>
            <person name="Loker E.S."/>
        </authorList>
    </citation>
    <scope>NUCLEOTIDE SEQUENCE</scope>
    <source>
        <strain evidence="1">KasaAsao</strain>
    </source>
</reference>
<dbReference type="Proteomes" id="UP001233172">
    <property type="component" value="Unassembled WGS sequence"/>
</dbReference>
<protein>
    <submittedName>
        <fullName evidence="1">Uncharacterized protein</fullName>
    </submittedName>
</protein>
<comment type="caution">
    <text evidence="1">The sequence shown here is derived from an EMBL/GenBank/DDBJ whole genome shotgun (WGS) entry which is preliminary data.</text>
</comment>
<sequence>MAIVQRDCSFKNKTSELIYSLETSLVSKRASDVRGYFHILLSAPQSRPVVKIYGLIIPGWPCRAALFDPVVIHHLKMFTLQQTLFRKKQQLTSSSQD</sequence>
<keyword evidence="2" id="KW-1185">Reference proteome</keyword>
<reference evidence="1" key="2">
    <citation type="submission" date="2023-04" db="EMBL/GenBank/DDBJ databases">
        <authorList>
            <person name="Bu L."/>
            <person name="Lu L."/>
            <person name="Laidemitt M.R."/>
            <person name="Zhang S.M."/>
            <person name="Mutuku M."/>
            <person name="Mkoji G."/>
            <person name="Steinauer M."/>
            <person name="Loker E.S."/>
        </authorList>
    </citation>
    <scope>NUCLEOTIDE SEQUENCE</scope>
    <source>
        <strain evidence="1">KasaAsao</strain>
        <tissue evidence="1">Whole Snail</tissue>
    </source>
</reference>
<evidence type="ECO:0000313" key="2">
    <source>
        <dbReference type="Proteomes" id="UP001233172"/>
    </source>
</evidence>
<organism evidence="1 2">
    <name type="scientific">Biomphalaria pfeifferi</name>
    <name type="common">Bloodfluke planorb</name>
    <name type="synonym">Freshwater snail</name>
    <dbReference type="NCBI Taxonomy" id="112525"/>
    <lineage>
        <taxon>Eukaryota</taxon>
        <taxon>Metazoa</taxon>
        <taxon>Spiralia</taxon>
        <taxon>Lophotrochozoa</taxon>
        <taxon>Mollusca</taxon>
        <taxon>Gastropoda</taxon>
        <taxon>Heterobranchia</taxon>
        <taxon>Euthyneura</taxon>
        <taxon>Panpulmonata</taxon>
        <taxon>Hygrophila</taxon>
        <taxon>Lymnaeoidea</taxon>
        <taxon>Planorbidae</taxon>
        <taxon>Biomphalaria</taxon>
    </lineage>
</organism>
<proteinExistence type="predicted"/>